<dbReference type="GO" id="GO:0005634">
    <property type="term" value="C:nucleus"/>
    <property type="evidence" value="ECO:0007669"/>
    <property type="project" value="TreeGrafter"/>
</dbReference>
<reference evidence="3" key="2">
    <citation type="submission" date="2025-09" db="UniProtKB">
        <authorList>
            <consortium name="Ensembl"/>
        </authorList>
    </citation>
    <scope>IDENTIFICATION</scope>
</reference>
<dbReference type="GO" id="GO:0000492">
    <property type="term" value="P:box C/D snoRNP assembly"/>
    <property type="evidence" value="ECO:0007669"/>
    <property type="project" value="TreeGrafter"/>
</dbReference>
<feature type="domain" description="C2H2-type" evidence="2">
    <location>
        <begin position="48"/>
        <end position="68"/>
    </location>
</feature>
<feature type="region of interest" description="Disordered" evidence="1">
    <location>
        <begin position="239"/>
        <end position="287"/>
    </location>
</feature>
<evidence type="ECO:0000259" key="2">
    <source>
        <dbReference type="PROSITE" id="PS00028"/>
    </source>
</evidence>
<dbReference type="Pfam" id="PF10453">
    <property type="entry name" value="NUFIP1"/>
    <property type="match status" value="1"/>
</dbReference>
<organism evidence="3 4">
    <name type="scientific">Sander lucioperca</name>
    <name type="common">Pike-perch</name>
    <name type="synonym">Perca lucioperca</name>
    <dbReference type="NCBI Taxonomy" id="283035"/>
    <lineage>
        <taxon>Eukaryota</taxon>
        <taxon>Metazoa</taxon>
        <taxon>Chordata</taxon>
        <taxon>Craniata</taxon>
        <taxon>Vertebrata</taxon>
        <taxon>Euteleostomi</taxon>
        <taxon>Actinopterygii</taxon>
        <taxon>Neopterygii</taxon>
        <taxon>Teleostei</taxon>
        <taxon>Neoteleostei</taxon>
        <taxon>Acanthomorphata</taxon>
        <taxon>Eupercaria</taxon>
        <taxon>Perciformes</taxon>
        <taxon>Percoidei</taxon>
        <taxon>Percidae</taxon>
        <taxon>Luciopercinae</taxon>
        <taxon>Sander</taxon>
    </lineage>
</organism>
<feature type="region of interest" description="Disordered" evidence="1">
    <location>
        <begin position="1"/>
        <end position="43"/>
    </location>
</feature>
<dbReference type="Ensembl" id="ENSSLUT00000062097.1">
    <property type="protein sequence ID" value="ENSSLUP00000060395.1"/>
    <property type="gene ID" value="ENSSLUG00000025754.1"/>
</dbReference>
<dbReference type="PANTHER" id="PTHR13309">
    <property type="entry name" value="NUCLEAR FRAGILE X MENTAL RETARDATION PROTEIN INTERACTING PROTEIN 1"/>
    <property type="match status" value="1"/>
</dbReference>
<reference evidence="3" key="1">
    <citation type="submission" date="2025-08" db="UniProtKB">
        <authorList>
            <consortium name="Ensembl"/>
        </authorList>
    </citation>
    <scope>IDENTIFICATION</scope>
</reference>
<feature type="compositionally biased region" description="Basic and acidic residues" evidence="1">
    <location>
        <begin position="257"/>
        <end position="272"/>
    </location>
</feature>
<accession>A0A8D0AVA6</accession>
<evidence type="ECO:0000313" key="4">
    <source>
        <dbReference type="Proteomes" id="UP000694568"/>
    </source>
</evidence>
<dbReference type="InterPro" id="IPR013087">
    <property type="entry name" value="Znf_C2H2_type"/>
</dbReference>
<dbReference type="SMART" id="SM00355">
    <property type="entry name" value="ZnF_C2H2"/>
    <property type="match status" value="2"/>
</dbReference>
<evidence type="ECO:0000313" key="3">
    <source>
        <dbReference type="Ensembl" id="ENSSLUP00000060395.1"/>
    </source>
</evidence>
<sequence length="368" mass="41661">MPLTSVLPSGQNFDREWHQGGHRGGRQNYGAPGKRQKNKKEPEYSHFCDTCDRGFKNQEKYEEHVSQHVKCSVPDCSFMAHEKIVSIHWKNNHAPGAKRIKLDTPDEIAKWREERRKNYPTLQNIDKKKKVMEVREETGAVLETDPAPESRTGVLVVAPKQMSSALGSLVANYGSMSESDEEPEGKFATILQIRMCISSTTLVQKKNSRLHLDIRHERNVLLQCVRYVVRNNFFGLESRPQNQKGIQDKVTPAIPTGEHKGRQEKPSEEARAVPRSTSLVGGERSSVKVSYQEDLEKSKAVDNQYLHTCSESSKDPPVEQDAGYFIQNTEETTTKDCHNPYLTGTDQIRSTSYISDDEIWESPGAVMS</sequence>
<evidence type="ECO:0000256" key="1">
    <source>
        <dbReference type="SAM" id="MobiDB-lite"/>
    </source>
</evidence>
<proteinExistence type="predicted"/>
<name>A0A8D0AVA6_SANLU</name>
<dbReference type="Proteomes" id="UP000694568">
    <property type="component" value="Unplaced"/>
</dbReference>
<gene>
    <name evidence="3" type="primary">nufip1</name>
</gene>
<dbReference type="PROSITE" id="PS00028">
    <property type="entry name" value="ZINC_FINGER_C2H2_1"/>
    <property type="match status" value="1"/>
</dbReference>
<dbReference type="AlphaFoldDB" id="A0A8D0AVA6"/>
<protein>
    <recommendedName>
        <fullName evidence="2">C2H2-type domain-containing protein</fullName>
    </recommendedName>
</protein>
<dbReference type="InterPro" id="IPR019496">
    <property type="entry name" value="NUFIP1_cons_dom"/>
</dbReference>
<dbReference type="InterPro" id="IPR039136">
    <property type="entry name" value="NUFIP1-like"/>
</dbReference>
<dbReference type="PANTHER" id="PTHR13309:SF0">
    <property type="entry name" value="FMR1-INTERACTING PROTEIN NUFIP1"/>
    <property type="match status" value="1"/>
</dbReference>
<dbReference type="GO" id="GO:0003723">
    <property type="term" value="F:RNA binding"/>
    <property type="evidence" value="ECO:0007669"/>
    <property type="project" value="InterPro"/>
</dbReference>
<dbReference type="GeneTree" id="ENSGT00390000003758"/>
<feature type="compositionally biased region" description="Polar residues" evidence="1">
    <location>
        <begin position="1"/>
        <end position="12"/>
    </location>
</feature>
<keyword evidence="4" id="KW-1185">Reference proteome</keyword>